<organism evidence="1 2">
    <name type="scientific">Dactylonectria estremocensis</name>
    <dbReference type="NCBI Taxonomy" id="1079267"/>
    <lineage>
        <taxon>Eukaryota</taxon>
        <taxon>Fungi</taxon>
        <taxon>Dikarya</taxon>
        <taxon>Ascomycota</taxon>
        <taxon>Pezizomycotina</taxon>
        <taxon>Sordariomycetes</taxon>
        <taxon>Hypocreomycetidae</taxon>
        <taxon>Hypocreales</taxon>
        <taxon>Nectriaceae</taxon>
        <taxon>Dactylonectria</taxon>
    </lineage>
</organism>
<gene>
    <name evidence="1" type="ORF">B0J13DRAFT_206025</name>
</gene>
<name>A0A9P9IDF8_9HYPO</name>
<evidence type="ECO:0000313" key="2">
    <source>
        <dbReference type="Proteomes" id="UP000717696"/>
    </source>
</evidence>
<dbReference type="GO" id="GO:0006367">
    <property type="term" value="P:transcription initiation at RNA polymerase II promoter"/>
    <property type="evidence" value="ECO:0007669"/>
    <property type="project" value="TreeGrafter"/>
</dbReference>
<dbReference type="OrthoDB" id="5093550at2759"/>
<dbReference type="PANTHER" id="PTHR13097">
    <property type="entry name" value="TRANSCRIPTION INITIATION FACTOR IIE, ALPHA SUBUNIT"/>
    <property type="match status" value="1"/>
</dbReference>
<dbReference type="AlphaFoldDB" id="A0A9P9IDF8"/>
<sequence>MEAARRLLRCVARSFHTAEQVVIVDLLTQRQILSLHKLSQHLDLSMRRIQAHCNELESAQMLELHQVDMVNTYCFVNYPAAIHAIRWRLSIIRDETETPKSTDPEHYCARCEIVWPVLDLVDQDSPDGLLCPKCGKLTALLQKEDVSASLFADLGFFELRLREVDQTMLPNSSFWAAYKTPPESERIQQETIRWQGH</sequence>
<reference evidence="1" key="1">
    <citation type="journal article" date="2021" name="Nat. Commun.">
        <title>Genetic determinants of endophytism in the Arabidopsis root mycobiome.</title>
        <authorList>
            <person name="Mesny F."/>
            <person name="Miyauchi S."/>
            <person name="Thiergart T."/>
            <person name="Pickel B."/>
            <person name="Atanasova L."/>
            <person name="Karlsson M."/>
            <person name="Huettel B."/>
            <person name="Barry K.W."/>
            <person name="Haridas S."/>
            <person name="Chen C."/>
            <person name="Bauer D."/>
            <person name="Andreopoulos W."/>
            <person name="Pangilinan J."/>
            <person name="LaButti K."/>
            <person name="Riley R."/>
            <person name="Lipzen A."/>
            <person name="Clum A."/>
            <person name="Drula E."/>
            <person name="Henrissat B."/>
            <person name="Kohler A."/>
            <person name="Grigoriev I.V."/>
            <person name="Martin F.M."/>
            <person name="Hacquard S."/>
        </authorList>
    </citation>
    <scope>NUCLEOTIDE SEQUENCE</scope>
    <source>
        <strain evidence="1">MPI-CAGE-AT-0021</strain>
    </source>
</reference>
<evidence type="ECO:0000313" key="1">
    <source>
        <dbReference type="EMBL" id="KAH7115729.1"/>
    </source>
</evidence>
<dbReference type="EMBL" id="JAGMUU010000037">
    <property type="protein sequence ID" value="KAH7115729.1"/>
    <property type="molecule type" value="Genomic_DNA"/>
</dbReference>
<comment type="caution">
    <text evidence="1">The sequence shown here is derived from an EMBL/GenBank/DDBJ whole genome shotgun (WGS) entry which is preliminary data.</text>
</comment>
<dbReference type="GO" id="GO:0005673">
    <property type="term" value="C:transcription factor TFIIE complex"/>
    <property type="evidence" value="ECO:0007669"/>
    <property type="project" value="TreeGrafter"/>
</dbReference>
<dbReference type="InterPro" id="IPR039997">
    <property type="entry name" value="TFE"/>
</dbReference>
<evidence type="ECO:0008006" key="3">
    <source>
        <dbReference type="Google" id="ProtNLM"/>
    </source>
</evidence>
<proteinExistence type="predicted"/>
<dbReference type="PANTHER" id="PTHR13097:SF7">
    <property type="entry name" value="GENERAL TRANSCRIPTION FACTOR IIE SUBUNIT 1"/>
    <property type="match status" value="1"/>
</dbReference>
<protein>
    <recommendedName>
        <fullName evidence="3">HTH TFE/IIEalpha-type domain-containing protein</fullName>
    </recommendedName>
</protein>
<accession>A0A9P9IDF8</accession>
<dbReference type="Proteomes" id="UP000717696">
    <property type="component" value="Unassembled WGS sequence"/>
</dbReference>
<keyword evidence="2" id="KW-1185">Reference proteome</keyword>